<evidence type="ECO:0000259" key="3">
    <source>
        <dbReference type="Pfam" id="PF00501"/>
    </source>
</evidence>
<dbReference type="Gene3D" id="3.40.109.10">
    <property type="entry name" value="NADH Oxidase"/>
    <property type="match status" value="1"/>
</dbReference>
<dbReference type="InterPro" id="IPR000873">
    <property type="entry name" value="AMP-dep_synth/lig_dom"/>
</dbReference>
<dbReference type="SUPFAM" id="SSF56801">
    <property type="entry name" value="Acetyl-CoA synthetase-like"/>
    <property type="match status" value="1"/>
</dbReference>
<dbReference type="Pfam" id="PF00501">
    <property type="entry name" value="AMP-binding"/>
    <property type="match status" value="1"/>
</dbReference>
<dbReference type="InterPro" id="IPR001242">
    <property type="entry name" value="Condensation_dom"/>
</dbReference>
<evidence type="ECO:0000259" key="4">
    <source>
        <dbReference type="Pfam" id="PF00668"/>
    </source>
</evidence>
<dbReference type="Gene3D" id="2.30.38.10">
    <property type="entry name" value="Luciferase, Domain 3"/>
    <property type="match status" value="1"/>
</dbReference>
<dbReference type="RefSeq" id="WP_380015645.1">
    <property type="nucleotide sequence ID" value="NZ_JBHLYR010000063.1"/>
</dbReference>
<dbReference type="Pfam" id="PF00668">
    <property type="entry name" value="Condensation"/>
    <property type="match status" value="1"/>
</dbReference>
<keyword evidence="1" id="KW-0436">Ligase</keyword>
<dbReference type="Gene3D" id="3.30.300.30">
    <property type="match status" value="1"/>
</dbReference>
<dbReference type="Proteomes" id="UP001589733">
    <property type="component" value="Unassembled WGS sequence"/>
</dbReference>
<dbReference type="CDD" id="cd19535">
    <property type="entry name" value="Cyc_NRPS"/>
    <property type="match status" value="1"/>
</dbReference>
<dbReference type="InterPro" id="IPR020845">
    <property type="entry name" value="AMP-binding_CS"/>
</dbReference>
<dbReference type="SUPFAM" id="SSF52777">
    <property type="entry name" value="CoA-dependent acyltransferases"/>
    <property type="match status" value="2"/>
</dbReference>
<feature type="domain" description="Condensation" evidence="4">
    <location>
        <begin position="77"/>
        <end position="515"/>
    </location>
</feature>
<dbReference type="InterPro" id="IPR045851">
    <property type="entry name" value="AMP-bd_C_sf"/>
</dbReference>
<keyword evidence="7" id="KW-1185">Reference proteome</keyword>
<feature type="region of interest" description="Disordered" evidence="2">
    <location>
        <begin position="41"/>
        <end position="66"/>
    </location>
</feature>
<dbReference type="Gene3D" id="3.30.559.10">
    <property type="entry name" value="Chloramphenicol acetyltransferase-like domain"/>
    <property type="match status" value="1"/>
</dbReference>
<protein>
    <submittedName>
        <fullName evidence="6">Amino acid adenylation domain-containing protein</fullName>
    </submittedName>
</protein>
<evidence type="ECO:0000256" key="2">
    <source>
        <dbReference type="SAM" id="MobiDB-lite"/>
    </source>
</evidence>
<dbReference type="Gene3D" id="3.30.559.30">
    <property type="entry name" value="Nonribosomal peptide synthetase, condensation domain"/>
    <property type="match status" value="1"/>
</dbReference>
<comment type="caution">
    <text evidence="6">The sequence shown here is derived from an EMBL/GenBank/DDBJ whole genome shotgun (WGS) entry which is preliminary data.</text>
</comment>
<feature type="compositionally biased region" description="Low complexity" evidence="2">
    <location>
        <begin position="41"/>
        <end position="50"/>
    </location>
</feature>
<evidence type="ECO:0000259" key="5">
    <source>
        <dbReference type="Pfam" id="PF00881"/>
    </source>
</evidence>
<dbReference type="PANTHER" id="PTHR45527">
    <property type="entry name" value="NONRIBOSOMAL PEPTIDE SYNTHETASE"/>
    <property type="match status" value="1"/>
</dbReference>
<dbReference type="NCBIfam" id="TIGR01733">
    <property type="entry name" value="AA-adenyl-dom"/>
    <property type="match status" value="1"/>
</dbReference>
<evidence type="ECO:0000256" key="1">
    <source>
        <dbReference type="ARBA" id="ARBA00022598"/>
    </source>
</evidence>
<feature type="region of interest" description="Disordered" evidence="2">
    <location>
        <begin position="274"/>
        <end position="293"/>
    </location>
</feature>
<dbReference type="InterPro" id="IPR023213">
    <property type="entry name" value="CAT-like_dom_sf"/>
</dbReference>
<sequence length="1291" mass="138518">MTDPPPNQESGQQTPPLAHLTPDQKRALLLRLLREKEAGAAASAAASTAGTPPPAAPAPLALPTVMPDPAHAHSPFPLTDIQHAYWLGRQEELDLGGVGAHVYSEFDLEMNDVGRMARAWRQVVARHDQLRMVVQPDGQQRVLVQVPDFDIAETDLTGLSAAERDARLSANRAEMQARVYDPAVWPMFDLRAQRLASGTTRVCVSFDMLLLDLRSFQIVLEDWFVYYNSPSAVLPPLPISFRDYRLAEAVLEDSELRATSKAYWTACLPELPPAPELPRPRAPDAVPEHSPAGRTFSRRSARLETEQWQALKRWANHYGVTPASVLLGAFGTVLAGWSGSRRFTLNLTVFNRLPLHLAVPRLVGDFTGTTLLAFDFTPTEAFSARAARVQARLWADLEHRHYSGVQVMRDLARQTELGQSGARHALCPIVFTSHLAGGLSAQDTIPPPLPVEVVYGLSQTPQVSLDHQVFEQAGGLNIHWDARAALFAPGVLDEMFAAYLRLLHALIEGGAAWKATHHSLAPAHQLAARASLPSPGFAHDPHTSPATLPSLFEARAAAQPHAPALIAPDLSLSYGQLDTLSAAWAQVLRGAGVEAGHPVALVMERGWEGAAAALAVMRAGGAYLPVDPDQPPERILSLLAASGARLALTQPHLAGRLPATPELSVWPFTASPPPAASRVPLPTLVPTDLAYIIYTSGSTGQPKGVMIDHRGAVNTVLDINHRFSIGPADRVLGVSALTFDLSVYDLFGSFAAGGALVLPTHAGRRDPDHWRHLIQTHGVTVWNSVPALLSMLLGAELLESGSAPDLASLRLLLLSGDWIPLGLLPAVQQQVPQAQLVSLGGATEASIWSILHEVQAVDPSWASVPYGRAMSHQTVQVLDSALNPAPDLVPGELFIGGVGVALGYWHDAERSASRFFVHPRTGERLYRTGDLGRVLPGGTLELLGRVDRQVKIRGHRIELGEIESAIRAVPGVRDTLVTVRPGPAHQPTLTAYLIPDLPAEASASGSLMAELMQAADTLRPYRSGDPVLDAELRLLTTLDARAAFKQKPAVPAASGGATFLLTSPAGPHLERLRARRSFRRYALEPLPASLFGAWLGALLPDPLTGRRRYASAGDLYPVGAYVWARVGRIEGLEAGLHVLDTASGGLRALPGSPPLPRAAYHPLINRPMFDEAAFALLLVADLRAIAPVYGDRSLHFCTLEAGLMTGLLELQAASTALGLCQVGELDEPAVARALGFGPAQRLIHSLVGGLLEPDRAAATRAAGIADLRPEARFARLLERVTAVSTPEEGRP</sequence>
<dbReference type="SUPFAM" id="SSF55469">
    <property type="entry name" value="FMN-dependent nitroreductase-like"/>
    <property type="match status" value="1"/>
</dbReference>
<dbReference type="InterPro" id="IPR020459">
    <property type="entry name" value="AMP-binding"/>
</dbReference>
<dbReference type="InterPro" id="IPR000415">
    <property type="entry name" value="Nitroreductase-like"/>
</dbReference>
<accession>A0ABV6B496</accession>
<evidence type="ECO:0000313" key="7">
    <source>
        <dbReference type="Proteomes" id="UP001589733"/>
    </source>
</evidence>
<dbReference type="Gene3D" id="3.40.50.980">
    <property type="match status" value="2"/>
</dbReference>
<dbReference type="PROSITE" id="PS00455">
    <property type="entry name" value="AMP_BINDING"/>
    <property type="match status" value="1"/>
</dbReference>
<dbReference type="EMBL" id="JBHLYR010000063">
    <property type="protein sequence ID" value="MFB9994576.1"/>
    <property type="molecule type" value="Genomic_DNA"/>
</dbReference>
<gene>
    <name evidence="6" type="ORF">ACFFLM_21695</name>
</gene>
<dbReference type="InterPro" id="IPR010071">
    <property type="entry name" value="AA_adenyl_dom"/>
</dbReference>
<dbReference type="PRINTS" id="PR00154">
    <property type="entry name" value="AMPBINDING"/>
</dbReference>
<dbReference type="InterPro" id="IPR057737">
    <property type="entry name" value="Condensation_MtbB-like"/>
</dbReference>
<reference evidence="6 7" key="1">
    <citation type="submission" date="2024-09" db="EMBL/GenBank/DDBJ databases">
        <authorList>
            <person name="Sun Q."/>
            <person name="Mori K."/>
        </authorList>
    </citation>
    <scope>NUCLEOTIDE SEQUENCE [LARGE SCALE GENOMIC DNA]</scope>
    <source>
        <strain evidence="6 7">JCM 13503</strain>
    </source>
</reference>
<dbReference type="Pfam" id="PF00881">
    <property type="entry name" value="Nitroreductase"/>
    <property type="match status" value="1"/>
</dbReference>
<organism evidence="6 7">
    <name type="scientific">Deinococcus oregonensis</name>
    <dbReference type="NCBI Taxonomy" id="1805970"/>
    <lineage>
        <taxon>Bacteria</taxon>
        <taxon>Thermotogati</taxon>
        <taxon>Deinococcota</taxon>
        <taxon>Deinococci</taxon>
        <taxon>Deinococcales</taxon>
        <taxon>Deinococcaceae</taxon>
        <taxon>Deinococcus</taxon>
    </lineage>
</organism>
<proteinExistence type="predicted"/>
<evidence type="ECO:0000313" key="6">
    <source>
        <dbReference type="EMBL" id="MFB9994576.1"/>
    </source>
</evidence>
<feature type="domain" description="Nitroreductase" evidence="5">
    <location>
        <begin position="1072"/>
        <end position="1243"/>
    </location>
</feature>
<dbReference type="PANTHER" id="PTHR45527:SF10">
    <property type="entry name" value="PYOCHELIN SYNTHASE PCHF"/>
    <property type="match status" value="1"/>
</dbReference>
<dbReference type="InterPro" id="IPR029479">
    <property type="entry name" value="Nitroreductase"/>
</dbReference>
<name>A0ABV6B496_9DEIO</name>
<feature type="region of interest" description="Disordered" evidence="2">
    <location>
        <begin position="1"/>
        <end position="23"/>
    </location>
</feature>
<feature type="domain" description="AMP-dependent synthetase/ligase" evidence="3">
    <location>
        <begin position="552"/>
        <end position="905"/>
    </location>
</feature>
<dbReference type="CDD" id="cd02142">
    <property type="entry name" value="McbC_SagB-like_oxidoreductase"/>
    <property type="match status" value="1"/>
</dbReference>